<evidence type="ECO:0000313" key="3">
    <source>
        <dbReference type="EMBL" id="EAY00091.1"/>
    </source>
</evidence>
<keyword evidence="2" id="KW-0472">Membrane</keyword>
<evidence type="ECO:0000256" key="2">
    <source>
        <dbReference type="SAM" id="Phobius"/>
    </source>
</evidence>
<sequence>MSEKKFSKIPDPTPNGKTLSQLFQSSSESTPTSSRQSSPCYRPLKSPMRTPLREDYLSPSIPNTPIVKAILESPSAFKRFFANSFVSYFTFFMLLFSMTFTYFPARRYLESKHQTIPDFCTTENITKWDGAIRELVDKKITEAHTYYENIPLEEILKCYDNYVIKGENPGVLIYKFSDHQELIIGVIFMIISLSLHLLAFYGNHKW</sequence>
<feature type="transmembrane region" description="Helical" evidence="2">
    <location>
        <begin position="182"/>
        <end position="201"/>
    </location>
</feature>
<keyword evidence="2" id="KW-1133">Transmembrane helix</keyword>
<keyword evidence="2" id="KW-0812">Transmembrane</keyword>
<proteinExistence type="predicted"/>
<reference evidence="3" key="2">
    <citation type="journal article" date="2007" name="Science">
        <title>Draft genome sequence of the sexually transmitted pathogen Trichomonas vaginalis.</title>
        <authorList>
            <person name="Carlton J.M."/>
            <person name="Hirt R.P."/>
            <person name="Silva J.C."/>
            <person name="Delcher A.L."/>
            <person name="Schatz M."/>
            <person name="Zhao Q."/>
            <person name="Wortman J.R."/>
            <person name="Bidwell S.L."/>
            <person name="Alsmark U.C.M."/>
            <person name="Besteiro S."/>
            <person name="Sicheritz-Ponten T."/>
            <person name="Noel C.J."/>
            <person name="Dacks J.B."/>
            <person name="Foster P.G."/>
            <person name="Simillion C."/>
            <person name="Van de Peer Y."/>
            <person name="Miranda-Saavedra D."/>
            <person name="Barton G.J."/>
            <person name="Westrop G.D."/>
            <person name="Mueller S."/>
            <person name="Dessi D."/>
            <person name="Fiori P.L."/>
            <person name="Ren Q."/>
            <person name="Paulsen I."/>
            <person name="Zhang H."/>
            <person name="Bastida-Corcuera F.D."/>
            <person name="Simoes-Barbosa A."/>
            <person name="Brown M.T."/>
            <person name="Hayes R.D."/>
            <person name="Mukherjee M."/>
            <person name="Okumura C.Y."/>
            <person name="Schneider R."/>
            <person name="Smith A.J."/>
            <person name="Vanacova S."/>
            <person name="Villalvazo M."/>
            <person name="Haas B.J."/>
            <person name="Pertea M."/>
            <person name="Feldblyum T.V."/>
            <person name="Utterback T.R."/>
            <person name="Shu C.L."/>
            <person name="Osoegawa K."/>
            <person name="de Jong P.J."/>
            <person name="Hrdy I."/>
            <person name="Horvathova L."/>
            <person name="Zubacova Z."/>
            <person name="Dolezal P."/>
            <person name="Malik S.B."/>
            <person name="Logsdon J.M. Jr."/>
            <person name="Henze K."/>
            <person name="Gupta A."/>
            <person name="Wang C.C."/>
            <person name="Dunne R.L."/>
            <person name="Upcroft J.A."/>
            <person name="Upcroft P."/>
            <person name="White O."/>
            <person name="Salzberg S.L."/>
            <person name="Tang P."/>
            <person name="Chiu C.-H."/>
            <person name="Lee Y.-S."/>
            <person name="Embley T.M."/>
            <person name="Coombs G.H."/>
            <person name="Mottram J.C."/>
            <person name="Tachezy J."/>
            <person name="Fraser-Liggett C.M."/>
            <person name="Johnson P.J."/>
        </authorList>
    </citation>
    <scope>NUCLEOTIDE SEQUENCE [LARGE SCALE GENOMIC DNA]</scope>
    <source>
        <strain evidence="3">G3</strain>
    </source>
</reference>
<dbReference type="EMBL" id="DS113614">
    <property type="protein sequence ID" value="EAY00091.1"/>
    <property type="molecule type" value="Genomic_DNA"/>
</dbReference>
<gene>
    <name evidence="3" type="ORF">TVAG_328530</name>
</gene>
<name>A2F4S8_TRIV3</name>
<dbReference type="RefSeq" id="XP_001313020.1">
    <property type="nucleotide sequence ID" value="XM_001313019.1"/>
</dbReference>
<feature type="transmembrane region" description="Helical" evidence="2">
    <location>
        <begin position="80"/>
        <end position="103"/>
    </location>
</feature>
<accession>A2F4S8</accession>
<feature type="region of interest" description="Disordered" evidence="1">
    <location>
        <begin position="1"/>
        <end position="50"/>
    </location>
</feature>
<feature type="compositionally biased region" description="Low complexity" evidence="1">
    <location>
        <begin position="24"/>
        <end position="39"/>
    </location>
</feature>
<dbReference type="AlphaFoldDB" id="A2F4S8"/>
<protein>
    <submittedName>
        <fullName evidence="3">Uncharacterized protein</fullName>
    </submittedName>
</protein>
<dbReference type="VEuPathDB" id="TrichDB:TVAGG3_0149050"/>
<dbReference type="InParanoid" id="A2F4S8"/>
<dbReference type="VEuPathDB" id="TrichDB:TVAG_328530"/>
<dbReference type="KEGG" id="tva:4757908"/>
<keyword evidence="4" id="KW-1185">Reference proteome</keyword>
<reference evidence="3" key="1">
    <citation type="submission" date="2006-10" db="EMBL/GenBank/DDBJ databases">
        <authorList>
            <person name="Amadeo P."/>
            <person name="Zhao Q."/>
            <person name="Wortman J."/>
            <person name="Fraser-Liggett C."/>
            <person name="Carlton J."/>
        </authorList>
    </citation>
    <scope>NUCLEOTIDE SEQUENCE</scope>
    <source>
        <strain evidence="3">G3</strain>
    </source>
</reference>
<evidence type="ECO:0000256" key="1">
    <source>
        <dbReference type="SAM" id="MobiDB-lite"/>
    </source>
</evidence>
<dbReference type="Proteomes" id="UP000001542">
    <property type="component" value="Unassembled WGS sequence"/>
</dbReference>
<organism evidence="3 4">
    <name type="scientific">Trichomonas vaginalis (strain ATCC PRA-98 / G3)</name>
    <dbReference type="NCBI Taxonomy" id="412133"/>
    <lineage>
        <taxon>Eukaryota</taxon>
        <taxon>Metamonada</taxon>
        <taxon>Parabasalia</taxon>
        <taxon>Trichomonadida</taxon>
        <taxon>Trichomonadidae</taxon>
        <taxon>Trichomonas</taxon>
    </lineage>
</organism>
<evidence type="ECO:0000313" key="4">
    <source>
        <dbReference type="Proteomes" id="UP000001542"/>
    </source>
</evidence>
<dbReference type="PROSITE" id="PS50007">
    <property type="entry name" value="PIPLC_X_DOMAIN"/>
    <property type="match status" value="1"/>
</dbReference>